<dbReference type="Gene3D" id="3.30.350.10">
    <property type="entry name" value="Subtilisin inhibitor-like"/>
    <property type="match status" value="1"/>
</dbReference>
<evidence type="ECO:0000256" key="7">
    <source>
        <dbReference type="ARBA" id="ARBA00023157"/>
    </source>
</evidence>
<evidence type="ECO:0000256" key="6">
    <source>
        <dbReference type="ARBA" id="ARBA00022900"/>
    </source>
</evidence>
<evidence type="ECO:0000313" key="11">
    <source>
        <dbReference type="EMBL" id="OEJ97133.1"/>
    </source>
</evidence>
<dbReference type="OrthoDB" id="3542626at2"/>
<dbReference type="InterPro" id="IPR036819">
    <property type="entry name" value="Subtilisin_inhibitor-like_sf"/>
</dbReference>
<evidence type="ECO:0000256" key="9">
    <source>
        <dbReference type="SAM" id="SignalP"/>
    </source>
</evidence>
<comment type="caution">
    <text evidence="11">The sequence shown here is derived from an EMBL/GenBank/DDBJ whole genome shotgun (WGS) entry which is preliminary data.</text>
</comment>
<feature type="domain" description="Subtilisin inhibitor" evidence="10">
    <location>
        <begin position="33"/>
        <end position="127"/>
    </location>
</feature>
<feature type="signal peptide" evidence="9">
    <location>
        <begin position="1"/>
        <end position="28"/>
    </location>
</feature>
<dbReference type="eggNOG" id="ENOG50333FU">
    <property type="taxonomic scope" value="Bacteria"/>
</dbReference>
<organism evidence="11 12">
    <name type="scientific">Streptomyces thermolilacinus SPC6</name>
    <dbReference type="NCBI Taxonomy" id="1306406"/>
    <lineage>
        <taxon>Bacteria</taxon>
        <taxon>Bacillati</taxon>
        <taxon>Actinomycetota</taxon>
        <taxon>Actinomycetes</taxon>
        <taxon>Kitasatosporales</taxon>
        <taxon>Streptomycetaceae</taxon>
        <taxon>Streptomyces</taxon>
    </lineage>
</organism>
<keyword evidence="5 8" id="KW-0646">Protease inhibitor</keyword>
<keyword evidence="7" id="KW-1015">Disulfide bond</keyword>
<dbReference type="SMR" id="A0A1D3DXT5"/>
<accession>A0A1D3DXT5</accession>
<keyword evidence="6 8" id="KW-0722">Serine protease inhibitor</keyword>
<dbReference type="EMBL" id="ASHX02000001">
    <property type="protein sequence ID" value="OEJ97133.1"/>
    <property type="molecule type" value="Genomic_DNA"/>
</dbReference>
<reference evidence="11 12" key="1">
    <citation type="journal article" date="2013" name="Genome Announc.">
        <title>Genome Sequence of Streptomyces violaceusniger Strain SPC6, a Halotolerant Streptomycete That Exhibits Rapid Growth and Development.</title>
        <authorList>
            <person name="Chen X."/>
            <person name="Zhang B."/>
            <person name="Zhang W."/>
            <person name="Wu X."/>
            <person name="Zhang M."/>
            <person name="Chen T."/>
            <person name="Liu G."/>
            <person name="Dyson P."/>
        </authorList>
    </citation>
    <scope>NUCLEOTIDE SEQUENCE [LARGE SCALE GENOMIC DNA]</scope>
    <source>
        <strain evidence="11 12">SPC6</strain>
    </source>
</reference>
<keyword evidence="12" id="KW-1185">Reference proteome</keyword>
<comment type="subunit">
    <text evidence="3">Homodimer.</text>
</comment>
<dbReference type="STRING" id="1306406.J116_024445"/>
<dbReference type="RefSeq" id="WP_023589703.1">
    <property type="nucleotide sequence ID" value="NZ_ASHX02000001.1"/>
</dbReference>
<dbReference type="InterPro" id="IPR000691">
    <property type="entry name" value="Prot_inh_I16_SSI"/>
</dbReference>
<evidence type="ECO:0000256" key="1">
    <source>
        <dbReference type="ARBA" id="ARBA00004613"/>
    </source>
</evidence>
<proteinExistence type="inferred from homology"/>
<sequence length="140" mass="14479">MRNTARWATALGLAATAVLGPLTGAATAAPGTSSLVLTARYGALSPLPADAIGPQVREVTLTCSPAVSGTHPDAKSACAELRRVDGDLDALQATPGVMCPMYFDPVVVTVTGVWEGRSVSYERTFGNQCVKNTYGSVFAF</sequence>
<evidence type="ECO:0000313" key="12">
    <source>
        <dbReference type="Proteomes" id="UP000095329"/>
    </source>
</evidence>
<protein>
    <recommendedName>
        <fullName evidence="10">Subtilisin inhibitor domain-containing protein</fullName>
    </recommendedName>
</protein>
<comment type="similarity">
    <text evidence="2 8">Belongs to the protease inhibitor I16 (SSI) family.</text>
</comment>
<keyword evidence="4" id="KW-0964">Secreted</keyword>
<dbReference type="Pfam" id="PF00720">
    <property type="entry name" value="SSI"/>
    <property type="match status" value="1"/>
</dbReference>
<evidence type="ECO:0000256" key="2">
    <source>
        <dbReference type="ARBA" id="ARBA00010472"/>
    </source>
</evidence>
<dbReference type="Proteomes" id="UP000095329">
    <property type="component" value="Unassembled WGS sequence"/>
</dbReference>
<dbReference type="PRINTS" id="PR00294">
    <property type="entry name" value="SSBTLNINHBTR"/>
</dbReference>
<keyword evidence="9" id="KW-0732">Signal</keyword>
<dbReference type="InterPro" id="IPR023549">
    <property type="entry name" value="Subtilisin_inhibitor"/>
</dbReference>
<dbReference type="SUPFAM" id="SSF55399">
    <property type="entry name" value="Subtilisin inhibitor"/>
    <property type="match status" value="1"/>
</dbReference>
<dbReference type="InterPro" id="IPR020054">
    <property type="entry name" value="Prot_inh_SSI_I16_CS"/>
</dbReference>
<evidence type="ECO:0000256" key="8">
    <source>
        <dbReference type="RuleBase" id="RU003471"/>
    </source>
</evidence>
<evidence type="ECO:0000256" key="4">
    <source>
        <dbReference type="ARBA" id="ARBA00022525"/>
    </source>
</evidence>
<dbReference type="PROSITE" id="PS00999">
    <property type="entry name" value="SSI"/>
    <property type="match status" value="1"/>
</dbReference>
<gene>
    <name evidence="11" type="ORF">J116_024445</name>
</gene>
<feature type="chain" id="PRO_5008914933" description="Subtilisin inhibitor domain-containing protein" evidence="9">
    <location>
        <begin position="29"/>
        <end position="140"/>
    </location>
</feature>
<dbReference type="GO" id="GO:0005576">
    <property type="term" value="C:extracellular region"/>
    <property type="evidence" value="ECO:0007669"/>
    <property type="project" value="UniProtKB-SubCell"/>
</dbReference>
<comment type="subcellular location">
    <subcellularLocation>
        <location evidence="1">Secreted</location>
    </subcellularLocation>
</comment>
<evidence type="ECO:0000259" key="10">
    <source>
        <dbReference type="Pfam" id="PF00720"/>
    </source>
</evidence>
<dbReference type="GO" id="GO:0004867">
    <property type="term" value="F:serine-type endopeptidase inhibitor activity"/>
    <property type="evidence" value="ECO:0007669"/>
    <property type="project" value="UniProtKB-KW"/>
</dbReference>
<name>A0A1D3DXT5_9ACTN</name>
<dbReference type="AlphaFoldDB" id="A0A1D3DXT5"/>
<evidence type="ECO:0000256" key="5">
    <source>
        <dbReference type="ARBA" id="ARBA00022690"/>
    </source>
</evidence>
<evidence type="ECO:0000256" key="3">
    <source>
        <dbReference type="ARBA" id="ARBA00011738"/>
    </source>
</evidence>